<name>A0A1V2I6A8_9ACTN</name>
<dbReference type="PROSITE" id="PS51178">
    <property type="entry name" value="PASTA"/>
    <property type="match status" value="1"/>
</dbReference>
<dbReference type="SMART" id="SM00740">
    <property type="entry name" value="PASTA"/>
    <property type="match status" value="1"/>
</dbReference>
<dbReference type="Proteomes" id="UP000188929">
    <property type="component" value="Unassembled WGS sequence"/>
</dbReference>
<dbReference type="AlphaFoldDB" id="A0A1V2I6A8"/>
<dbReference type="InterPro" id="IPR005543">
    <property type="entry name" value="PASTA_dom"/>
</dbReference>
<feature type="compositionally biased region" description="Low complexity" evidence="1">
    <location>
        <begin position="120"/>
        <end position="136"/>
    </location>
</feature>
<evidence type="ECO:0000259" key="2">
    <source>
        <dbReference type="PROSITE" id="PS51178"/>
    </source>
</evidence>
<gene>
    <name evidence="3" type="ORF">BL253_24305</name>
</gene>
<feature type="domain" description="PASTA" evidence="2">
    <location>
        <begin position="155"/>
        <end position="229"/>
    </location>
</feature>
<comment type="caution">
    <text evidence="3">The sequence shown here is derived from an EMBL/GenBank/DDBJ whole genome shotgun (WGS) entry which is preliminary data.</text>
</comment>
<sequence length="267" mass="27745">MFGRPENIDHGEAALGALTDIGTLRRLLDQTELEAVRAARFHRKSWAEIATRLGVSRQSAWERWRDLDENLPPLASGPAAGAVRLQVPIDDAAAEQVRRARALAEEVMKDSDATGAPPDASVEPASGAGAAVAAAAGGRGEEADGSGRRARRRAGKTIVVPNVVGRTWEDARSVLAGWNFPAVAVGLSTEPGAGLVEVEPDSGALVTGQAPEAGARVASGTPVRLWIGGRGEGSAGVREPRRPFPSSPPALEMVPEPTIESVIQAVG</sequence>
<dbReference type="EMBL" id="MOMC01000050">
    <property type="protein sequence ID" value="ONH26576.1"/>
    <property type="molecule type" value="Genomic_DNA"/>
</dbReference>
<evidence type="ECO:0000313" key="3">
    <source>
        <dbReference type="EMBL" id="ONH26576.1"/>
    </source>
</evidence>
<dbReference type="CDD" id="cd06577">
    <property type="entry name" value="PASTA_pknB"/>
    <property type="match status" value="1"/>
</dbReference>
<feature type="region of interest" description="Disordered" evidence="1">
    <location>
        <begin position="108"/>
        <end position="152"/>
    </location>
</feature>
<proteinExistence type="predicted"/>
<evidence type="ECO:0000256" key="1">
    <source>
        <dbReference type="SAM" id="MobiDB-lite"/>
    </source>
</evidence>
<protein>
    <recommendedName>
        <fullName evidence="2">PASTA domain-containing protein</fullName>
    </recommendedName>
</protein>
<feature type="region of interest" description="Disordered" evidence="1">
    <location>
        <begin position="229"/>
        <end position="254"/>
    </location>
</feature>
<evidence type="ECO:0000313" key="4">
    <source>
        <dbReference type="Proteomes" id="UP000188929"/>
    </source>
</evidence>
<accession>A0A1V2I6A8</accession>
<dbReference type="Gene3D" id="3.30.10.20">
    <property type="match status" value="1"/>
</dbReference>
<dbReference type="Pfam" id="PF03793">
    <property type="entry name" value="PASTA"/>
    <property type="match status" value="1"/>
</dbReference>
<organism evidence="3 4">
    <name type="scientific">Pseudofrankia asymbiotica</name>
    <dbReference type="NCBI Taxonomy" id="1834516"/>
    <lineage>
        <taxon>Bacteria</taxon>
        <taxon>Bacillati</taxon>
        <taxon>Actinomycetota</taxon>
        <taxon>Actinomycetes</taxon>
        <taxon>Frankiales</taxon>
        <taxon>Frankiaceae</taxon>
        <taxon>Pseudofrankia</taxon>
    </lineage>
</organism>
<keyword evidence="4" id="KW-1185">Reference proteome</keyword>
<reference evidence="4" key="1">
    <citation type="submission" date="2016-10" db="EMBL/GenBank/DDBJ databases">
        <title>Frankia sp. NRRL B-16386 Genome sequencing.</title>
        <authorList>
            <person name="Ghodhbane-Gtari F."/>
            <person name="Swanson E."/>
            <person name="Gueddou A."/>
            <person name="Hezbri K."/>
            <person name="Ktari K."/>
            <person name="Nouioui I."/>
            <person name="Morris K."/>
            <person name="Simpson S."/>
            <person name="Abebe-Akele F."/>
            <person name="Thomas K."/>
            <person name="Gtari M."/>
            <person name="Tisa L.S."/>
        </authorList>
    </citation>
    <scope>NUCLEOTIDE SEQUENCE [LARGE SCALE GENOMIC DNA]</scope>
    <source>
        <strain evidence="4">NRRL B-16386</strain>
    </source>
</reference>